<sequence>MAPIICPKCGCKNTTAVSDIKSSNDESTIKATQEKALCYYCNSCETNFGGDTTLLEKSTIRIYVNTYKKDTVSQTINFYKTAAGATVEGPFLCYYPDLPELYLDQEQWARFLKSFYALYVFDWKHDYINTDCSHEFGWDLKIKFEDQEPFVSKGSDCYPPYWDALMDLFVSFGLPNIKNKLA</sequence>
<evidence type="ECO:0000313" key="2">
    <source>
        <dbReference type="Proteomes" id="UP000036873"/>
    </source>
</evidence>
<protein>
    <recommendedName>
        <fullName evidence="3">CpXC domain-containing protein</fullName>
    </recommendedName>
</protein>
<evidence type="ECO:0008006" key="3">
    <source>
        <dbReference type="Google" id="ProtNLM"/>
    </source>
</evidence>
<name>A0A0L6TZ02_9FIRM</name>
<reference evidence="2" key="1">
    <citation type="submission" date="2015-07" db="EMBL/GenBank/DDBJ databases">
        <title>Draft genome sequence of Acetobacterium bakii DSM 8293, a potential psychrophilic chemical producer through syngas fermentation.</title>
        <authorList>
            <person name="Song Y."/>
            <person name="Hwang S."/>
            <person name="Cho B.-K."/>
        </authorList>
    </citation>
    <scope>NUCLEOTIDE SEQUENCE [LARGE SCALE GENOMIC DNA]</scope>
    <source>
        <strain evidence="2">DSM 8239</strain>
    </source>
</reference>
<proteinExistence type="predicted"/>
<organism evidence="1 2">
    <name type="scientific">Acetobacterium bakii</name>
    <dbReference type="NCBI Taxonomy" id="52689"/>
    <lineage>
        <taxon>Bacteria</taxon>
        <taxon>Bacillati</taxon>
        <taxon>Bacillota</taxon>
        <taxon>Clostridia</taxon>
        <taxon>Eubacteriales</taxon>
        <taxon>Eubacteriaceae</taxon>
        <taxon>Acetobacterium</taxon>
    </lineage>
</organism>
<feature type="non-terminal residue" evidence="1">
    <location>
        <position position="182"/>
    </location>
</feature>
<keyword evidence="2" id="KW-1185">Reference proteome</keyword>
<dbReference type="AlphaFoldDB" id="A0A0L6TZ02"/>
<accession>A0A0L6TZ02</accession>
<dbReference type="Proteomes" id="UP000036873">
    <property type="component" value="Unassembled WGS sequence"/>
</dbReference>
<dbReference type="EMBL" id="LGYO01000027">
    <property type="protein sequence ID" value="KNZ41496.1"/>
    <property type="molecule type" value="Genomic_DNA"/>
</dbReference>
<dbReference type="RefSeq" id="WP_050740426.1">
    <property type="nucleotide sequence ID" value="NZ_LGYO01000027.1"/>
</dbReference>
<comment type="caution">
    <text evidence="1">The sequence shown here is derived from an EMBL/GenBank/DDBJ whole genome shotgun (WGS) entry which is preliminary data.</text>
</comment>
<evidence type="ECO:0000313" key="1">
    <source>
        <dbReference type="EMBL" id="KNZ41496.1"/>
    </source>
</evidence>
<gene>
    <name evidence="1" type="ORF">AKG39_10885</name>
</gene>